<protein>
    <submittedName>
        <fullName evidence="2">Uncharacterized protein</fullName>
    </submittedName>
</protein>
<dbReference type="AlphaFoldDB" id="A0A2G4SKY8"/>
<dbReference type="EMBL" id="KZ303858">
    <property type="protein sequence ID" value="PHZ09429.1"/>
    <property type="molecule type" value="Genomic_DNA"/>
</dbReference>
<keyword evidence="3" id="KW-1185">Reference proteome</keyword>
<gene>
    <name evidence="2" type="ORF">RHIMIDRAFT_47129</name>
</gene>
<reference evidence="2 3" key="1">
    <citation type="journal article" date="2016" name="Proc. Natl. Acad. Sci. U.S.A.">
        <title>Lipid metabolic changes in an early divergent fungus govern the establishment of a mutualistic symbiosis with endobacteria.</title>
        <authorList>
            <person name="Lastovetsky O.A."/>
            <person name="Gaspar M.L."/>
            <person name="Mondo S.J."/>
            <person name="LaButti K.M."/>
            <person name="Sandor L."/>
            <person name="Grigoriev I.V."/>
            <person name="Henry S.A."/>
            <person name="Pawlowska T.E."/>
        </authorList>
    </citation>
    <scope>NUCLEOTIDE SEQUENCE [LARGE SCALE GENOMIC DNA]</scope>
    <source>
        <strain evidence="2 3">ATCC 52813</strain>
    </source>
</reference>
<evidence type="ECO:0000313" key="2">
    <source>
        <dbReference type="EMBL" id="PHZ09429.1"/>
    </source>
</evidence>
<dbReference type="RefSeq" id="XP_023463137.1">
    <property type="nucleotide sequence ID" value="XM_023615289.1"/>
</dbReference>
<accession>A0A2G4SKY8</accession>
<dbReference type="Proteomes" id="UP000242254">
    <property type="component" value="Unassembled WGS sequence"/>
</dbReference>
<proteinExistence type="predicted"/>
<evidence type="ECO:0000313" key="3">
    <source>
        <dbReference type="Proteomes" id="UP000242254"/>
    </source>
</evidence>
<evidence type="ECO:0000256" key="1">
    <source>
        <dbReference type="SAM" id="MobiDB-lite"/>
    </source>
</evidence>
<dbReference type="GeneID" id="35446277"/>
<organism evidence="2 3">
    <name type="scientific">Rhizopus microsporus ATCC 52813</name>
    <dbReference type="NCBI Taxonomy" id="1340429"/>
    <lineage>
        <taxon>Eukaryota</taxon>
        <taxon>Fungi</taxon>
        <taxon>Fungi incertae sedis</taxon>
        <taxon>Mucoromycota</taxon>
        <taxon>Mucoromycotina</taxon>
        <taxon>Mucoromycetes</taxon>
        <taxon>Mucorales</taxon>
        <taxon>Mucorineae</taxon>
        <taxon>Rhizopodaceae</taxon>
        <taxon>Rhizopus</taxon>
    </lineage>
</organism>
<feature type="region of interest" description="Disordered" evidence="1">
    <location>
        <begin position="87"/>
        <end position="121"/>
    </location>
</feature>
<feature type="compositionally biased region" description="Low complexity" evidence="1">
    <location>
        <begin position="94"/>
        <end position="114"/>
    </location>
</feature>
<sequence>MEALQQQFEDTFTLRIEKCIDKDGNLQQLKENCLNETRLSRSTVTGTERQVGAKAIELEKILKKRKTKNSQLWNDFVATRYDRLTEEVRRKGPRTPSESSTVSPSSMVSAATPTEENEALRTCSPSLALLIRQELPEDV</sequence>
<name>A0A2G4SKY8_RHIZD</name>